<dbReference type="PANTHER" id="PTHR42928">
    <property type="entry name" value="TRICARBOXYLATE-BINDING PROTEIN"/>
    <property type="match status" value="1"/>
</dbReference>
<reference evidence="2" key="1">
    <citation type="journal article" date="2023" name="Microbiol Resour">
        <title>Genome Sequences of Rhodoplanes serenus and Two Thermotolerant Strains, Rhodoplanes tepidamans and 'Rhodoplanes cryptolactis,' Further Refine the Genus.</title>
        <authorList>
            <person name="Rayyan A.A."/>
            <person name="Kyndt J.A."/>
        </authorList>
    </citation>
    <scope>NUCLEOTIDE SEQUENCE</scope>
    <source>
        <strain evidence="2">DSM 9987</strain>
    </source>
</reference>
<gene>
    <name evidence="2" type="ORF">PQJ73_29135</name>
</gene>
<name>A0ABT5JJ60_RHOTP</name>
<comment type="similarity">
    <text evidence="1">Belongs to the UPF0065 (bug) family.</text>
</comment>
<dbReference type="Gene3D" id="3.40.190.10">
    <property type="entry name" value="Periplasmic binding protein-like II"/>
    <property type="match status" value="1"/>
</dbReference>
<dbReference type="Pfam" id="PF03401">
    <property type="entry name" value="TctC"/>
    <property type="match status" value="1"/>
</dbReference>
<dbReference type="InterPro" id="IPR006311">
    <property type="entry name" value="TAT_signal"/>
</dbReference>
<dbReference type="Proteomes" id="UP001165652">
    <property type="component" value="Unassembled WGS sequence"/>
</dbReference>
<keyword evidence="3" id="KW-1185">Reference proteome</keyword>
<dbReference type="PIRSF" id="PIRSF017082">
    <property type="entry name" value="YflP"/>
    <property type="match status" value="1"/>
</dbReference>
<protein>
    <submittedName>
        <fullName evidence="2">Tripartite tricarboxylate transporter substrate binding protein</fullName>
    </submittedName>
</protein>
<comment type="caution">
    <text evidence="2">The sequence shown here is derived from an EMBL/GenBank/DDBJ whole genome shotgun (WGS) entry which is preliminary data.</text>
</comment>
<dbReference type="PANTHER" id="PTHR42928:SF5">
    <property type="entry name" value="BLR1237 PROTEIN"/>
    <property type="match status" value="1"/>
</dbReference>
<proteinExistence type="inferred from homology"/>
<dbReference type="PROSITE" id="PS51318">
    <property type="entry name" value="TAT"/>
    <property type="match status" value="1"/>
</dbReference>
<evidence type="ECO:0000313" key="2">
    <source>
        <dbReference type="EMBL" id="MDC7789763.1"/>
    </source>
</evidence>
<dbReference type="InterPro" id="IPR005064">
    <property type="entry name" value="BUG"/>
</dbReference>
<dbReference type="SUPFAM" id="SSF53850">
    <property type="entry name" value="Periplasmic binding protein-like II"/>
    <property type="match status" value="1"/>
</dbReference>
<dbReference type="Gene3D" id="3.40.190.150">
    <property type="entry name" value="Bordetella uptake gene, domain 1"/>
    <property type="match status" value="1"/>
</dbReference>
<dbReference type="RefSeq" id="WP_272780584.1">
    <property type="nucleotide sequence ID" value="NZ_JAQQLI010000089.1"/>
</dbReference>
<organism evidence="2 3">
    <name type="scientific">Rhodoplanes tepidamans</name>
    <name type="common">Rhodoplanes cryptolactis</name>
    <dbReference type="NCBI Taxonomy" id="200616"/>
    <lineage>
        <taxon>Bacteria</taxon>
        <taxon>Pseudomonadati</taxon>
        <taxon>Pseudomonadota</taxon>
        <taxon>Alphaproteobacteria</taxon>
        <taxon>Hyphomicrobiales</taxon>
        <taxon>Nitrobacteraceae</taxon>
        <taxon>Rhodoplanes</taxon>
    </lineage>
</organism>
<dbReference type="CDD" id="cd07012">
    <property type="entry name" value="PBP2_Bug_TTT"/>
    <property type="match status" value="1"/>
</dbReference>
<evidence type="ECO:0000313" key="3">
    <source>
        <dbReference type="Proteomes" id="UP001165652"/>
    </source>
</evidence>
<dbReference type="EMBL" id="JAQQLI010000089">
    <property type="protein sequence ID" value="MDC7789763.1"/>
    <property type="molecule type" value="Genomic_DNA"/>
</dbReference>
<accession>A0ABT5JJ60</accession>
<dbReference type="InterPro" id="IPR042100">
    <property type="entry name" value="Bug_dom1"/>
</dbReference>
<reference evidence="2" key="2">
    <citation type="submission" date="2023-02" db="EMBL/GenBank/DDBJ databases">
        <authorList>
            <person name="Rayyan A."/>
            <person name="Meyer T."/>
            <person name="Kyndt J.A."/>
        </authorList>
    </citation>
    <scope>NUCLEOTIDE SEQUENCE</scope>
    <source>
        <strain evidence="2">DSM 9987</strain>
    </source>
</reference>
<evidence type="ECO:0000256" key="1">
    <source>
        <dbReference type="ARBA" id="ARBA00006987"/>
    </source>
</evidence>
<sequence length="322" mass="34151">MIDRRRFLAAALGTAAIPGALSRSVSPAAAQAGWQPIRMIQVFVGFQAGGGTDVIARLYAAAADEMAPVKFVVVNRPGGAGAIAADVVAHLEPDGYTLLLGGGSESTTLPHYTKLNYRLDDFKAIGRVSREHMVLVTSRKGPLDSVDALVKKAKANPGKLAYGSSGVGGILHAGFQAFEKAAGIELNHVPYRGGADAFKDVLGGNIEMTLVIPAEAKAQYDAGNAHILATLSDRSTIIPDVPSLKELGYPVVMDNMKGLLISSRTPAPIVRWHQELFTKVMKSDRMAELARKMNVELGYLDGPAFMKAMADTSNQVLALRKG</sequence>